<evidence type="ECO:0000313" key="2">
    <source>
        <dbReference type="EMBL" id="VFJ42657.1"/>
    </source>
</evidence>
<dbReference type="AlphaFoldDB" id="A0A450RUF9"/>
<accession>A0A450RUF9</accession>
<dbReference type="InterPro" id="IPR011990">
    <property type="entry name" value="TPR-like_helical_dom_sf"/>
</dbReference>
<proteinExistence type="predicted"/>
<dbReference type="InterPro" id="IPR019734">
    <property type="entry name" value="TPR_rpt"/>
</dbReference>
<keyword evidence="1" id="KW-0802">TPR repeat</keyword>
<dbReference type="Gene3D" id="1.25.40.10">
    <property type="entry name" value="Tetratricopeptide repeat domain"/>
    <property type="match status" value="1"/>
</dbReference>
<sequence length="541" mass="61103">MEAIITKIFTLISEHFLGFSILISLMIFRKPIASLIERLTNLYIRKGDSEIKLNTGESPRISTQPPEKTKEHVLGKQAEIQKEEENIESFWLLDVMKAISENHIPDARKRFEEHQRSETDTIKRESDKAFFLRLLFGAGADDTAISQLERMAYSATDEGLKQNILTHLSVCFRQSARTKDEIEHWEQAIGLFKSARHVTKAIISLADALMADKRPQEAKGKLTERLRTVSSNEEKYDLFMALSEAESSMGNYNIAVYCKDKALEFDPDNRGGLFQAAYQASKQNINDIAVRNYETLLGMDRNNFSAWNNRAVLAAEADINIKAADGYRTASNLGETLAMANQGRLLLNAGFAYEAKKIAEEAAKMENPHENVYSLLRDIPRFRREQEEKWQKLVDKVTERQGLIREYTNARYFGPGGSFEGKWILPDGKEIDIEISGDELKAAWQESTGYSPIGMGLFSSVRQETRYNIELSGKVTLSSFEGTYTKLKEGEKRESISSLLIDSSTNPDIPCIGYLSDGGMALTLLAKDYKKDFSLLLKKSS</sequence>
<name>A0A450RUF9_9GAMM</name>
<reference evidence="2" key="1">
    <citation type="submission" date="2019-02" db="EMBL/GenBank/DDBJ databases">
        <authorList>
            <person name="Gruber-Vodicka R. H."/>
            <person name="Seah K. B. B."/>
        </authorList>
    </citation>
    <scope>NUCLEOTIDE SEQUENCE</scope>
    <source>
        <strain evidence="2">BECK_BZ15</strain>
    </source>
</reference>
<protein>
    <submittedName>
        <fullName evidence="2">Uncharacterized protein</fullName>
    </submittedName>
</protein>
<dbReference type="SUPFAM" id="SSF48452">
    <property type="entry name" value="TPR-like"/>
    <property type="match status" value="1"/>
</dbReference>
<organism evidence="2">
    <name type="scientific">Candidatus Kentrum sp. FW</name>
    <dbReference type="NCBI Taxonomy" id="2126338"/>
    <lineage>
        <taxon>Bacteria</taxon>
        <taxon>Pseudomonadati</taxon>
        <taxon>Pseudomonadota</taxon>
        <taxon>Gammaproteobacteria</taxon>
        <taxon>Candidatus Kentrum</taxon>
    </lineage>
</organism>
<gene>
    <name evidence="2" type="ORF">BECKFW1821A_GA0114235_10029</name>
</gene>
<evidence type="ECO:0000256" key="1">
    <source>
        <dbReference type="PROSITE-ProRule" id="PRU00339"/>
    </source>
</evidence>
<dbReference type="EMBL" id="CAADEW010000002">
    <property type="protein sequence ID" value="VFJ42657.1"/>
    <property type="molecule type" value="Genomic_DNA"/>
</dbReference>
<dbReference type="PROSITE" id="PS50005">
    <property type="entry name" value="TPR"/>
    <property type="match status" value="1"/>
</dbReference>
<feature type="repeat" description="TPR" evidence="1">
    <location>
        <begin position="236"/>
        <end position="269"/>
    </location>
</feature>